<feature type="region of interest" description="Disordered" evidence="1">
    <location>
        <begin position="48"/>
        <end position="101"/>
    </location>
</feature>
<dbReference type="EMBL" id="JBFOLK010000002">
    <property type="protein sequence ID" value="KAL2531661.1"/>
    <property type="molecule type" value="Genomic_DNA"/>
</dbReference>
<organism evidence="2 3">
    <name type="scientific">Abeliophyllum distichum</name>
    <dbReference type="NCBI Taxonomy" id="126358"/>
    <lineage>
        <taxon>Eukaryota</taxon>
        <taxon>Viridiplantae</taxon>
        <taxon>Streptophyta</taxon>
        <taxon>Embryophyta</taxon>
        <taxon>Tracheophyta</taxon>
        <taxon>Spermatophyta</taxon>
        <taxon>Magnoliopsida</taxon>
        <taxon>eudicotyledons</taxon>
        <taxon>Gunneridae</taxon>
        <taxon>Pentapetalae</taxon>
        <taxon>asterids</taxon>
        <taxon>lamiids</taxon>
        <taxon>Lamiales</taxon>
        <taxon>Oleaceae</taxon>
        <taxon>Forsythieae</taxon>
        <taxon>Abeliophyllum</taxon>
    </lineage>
</organism>
<dbReference type="Proteomes" id="UP001604336">
    <property type="component" value="Unassembled WGS sequence"/>
</dbReference>
<proteinExistence type="predicted"/>
<accession>A0ABD1V2Y1</accession>
<gene>
    <name evidence="2" type="ORF">Adt_05012</name>
</gene>
<protein>
    <recommendedName>
        <fullName evidence="4">Protein TIC 214</fullName>
    </recommendedName>
</protein>
<evidence type="ECO:0000256" key="1">
    <source>
        <dbReference type="SAM" id="MobiDB-lite"/>
    </source>
</evidence>
<sequence length="101" mass="11734">MMSQQQGIERSKATIEIKLMNHNFLKDKEEENIEKLVKESLENECIGKSRFEHKKKNEDEDEDDLECGEGTSNGAQVAQRNSKEKDNGMIEIEEEMDLEEE</sequence>
<keyword evidence="3" id="KW-1185">Reference proteome</keyword>
<feature type="compositionally biased region" description="Basic and acidic residues" evidence="1">
    <location>
        <begin position="48"/>
        <end position="58"/>
    </location>
</feature>
<comment type="caution">
    <text evidence="2">The sequence shown here is derived from an EMBL/GenBank/DDBJ whole genome shotgun (WGS) entry which is preliminary data.</text>
</comment>
<feature type="compositionally biased region" description="Acidic residues" evidence="1">
    <location>
        <begin position="91"/>
        <end position="101"/>
    </location>
</feature>
<name>A0ABD1V2Y1_9LAMI</name>
<evidence type="ECO:0000313" key="2">
    <source>
        <dbReference type="EMBL" id="KAL2531661.1"/>
    </source>
</evidence>
<dbReference type="AlphaFoldDB" id="A0ABD1V2Y1"/>
<evidence type="ECO:0000313" key="3">
    <source>
        <dbReference type="Proteomes" id="UP001604336"/>
    </source>
</evidence>
<reference evidence="3" key="1">
    <citation type="submission" date="2024-07" db="EMBL/GenBank/DDBJ databases">
        <title>Two chromosome-level genome assemblies of Korean endemic species Abeliophyllum distichum and Forsythia ovata (Oleaceae).</title>
        <authorList>
            <person name="Jang H."/>
        </authorList>
    </citation>
    <scope>NUCLEOTIDE SEQUENCE [LARGE SCALE GENOMIC DNA]</scope>
</reference>
<evidence type="ECO:0008006" key="4">
    <source>
        <dbReference type="Google" id="ProtNLM"/>
    </source>
</evidence>
<feature type="compositionally biased region" description="Polar residues" evidence="1">
    <location>
        <begin position="70"/>
        <end position="80"/>
    </location>
</feature>